<evidence type="ECO:0000313" key="1">
    <source>
        <dbReference type="EMBL" id="CDW23743.1"/>
    </source>
</evidence>
<sequence length="33" mass="3808">NPVLLTAFKIKRRFSNGGLKIENPNCQFKNWSS</sequence>
<feature type="non-terminal residue" evidence="1">
    <location>
        <position position="1"/>
    </location>
</feature>
<proteinExistence type="predicted"/>
<protein>
    <submittedName>
        <fullName evidence="1">Uncharacterized protein</fullName>
    </submittedName>
</protein>
<reference evidence="1" key="1">
    <citation type="submission" date="2014-05" db="EMBL/GenBank/DDBJ databases">
        <authorList>
            <person name="Chronopoulou M."/>
        </authorList>
    </citation>
    <scope>NUCLEOTIDE SEQUENCE</scope>
    <source>
        <tissue evidence="1">Whole organism</tissue>
    </source>
</reference>
<organism evidence="1">
    <name type="scientific">Lepeophtheirus salmonis</name>
    <name type="common">Salmon louse</name>
    <name type="synonym">Caligus salmonis</name>
    <dbReference type="NCBI Taxonomy" id="72036"/>
    <lineage>
        <taxon>Eukaryota</taxon>
        <taxon>Metazoa</taxon>
        <taxon>Ecdysozoa</taxon>
        <taxon>Arthropoda</taxon>
        <taxon>Crustacea</taxon>
        <taxon>Multicrustacea</taxon>
        <taxon>Hexanauplia</taxon>
        <taxon>Copepoda</taxon>
        <taxon>Siphonostomatoida</taxon>
        <taxon>Caligidae</taxon>
        <taxon>Lepeophtheirus</taxon>
    </lineage>
</organism>
<name>A0A0K2TCK7_LEPSM</name>
<dbReference type="EMBL" id="HACA01006382">
    <property type="protein sequence ID" value="CDW23743.1"/>
    <property type="molecule type" value="Transcribed_RNA"/>
</dbReference>
<dbReference type="AlphaFoldDB" id="A0A0K2TCK7"/>
<accession>A0A0K2TCK7</accession>